<organism evidence="1">
    <name type="scientific">Cacopsylla melanoneura</name>
    <dbReference type="NCBI Taxonomy" id="428564"/>
    <lineage>
        <taxon>Eukaryota</taxon>
        <taxon>Metazoa</taxon>
        <taxon>Ecdysozoa</taxon>
        <taxon>Arthropoda</taxon>
        <taxon>Hexapoda</taxon>
        <taxon>Insecta</taxon>
        <taxon>Pterygota</taxon>
        <taxon>Neoptera</taxon>
        <taxon>Paraneoptera</taxon>
        <taxon>Hemiptera</taxon>
        <taxon>Sternorrhyncha</taxon>
        <taxon>Psylloidea</taxon>
        <taxon>Psyllidae</taxon>
        <taxon>Psyllinae</taxon>
        <taxon>Cacopsylla</taxon>
    </lineage>
</organism>
<evidence type="ECO:0000313" key="1">
    <source>
        <dbReference type="EMBL" id="CAG6740354.1"/>
    </source>
</evidence>
<name>A0A8D9E5Q1_9HEMI</name>
<dbReference type="AlphaFoldDB" id="A0A8D9E5Q1"/>
<dbReference type="EMBL" id="HBUF01418539">
    <property type="protein sequence ID" value="CAG6740354.1"/>
    <property type="molecule type" value="Transcribed_RNA"/>
</dbReference>
<protein>
    <submittedName>
        <fullName evidence="1">Uncharacterized protein</fullName>
    </submittedName>
</protein>
<sequence>MRCMVTLNSSTRLGEQNNQKLQQGIKQLQLNLQSMEMWIHPSNFNRWNCQGLMETLVIGQCSTKYSRMLEMLGFLNFPKKNTAASVDTMQTTVKTAKRKDT</sequence>
<reference evidence="1" key="1">
    <citation type="submission" date="2021-05" db="EMBL/GenBank/DDBJ databases">
        <authorList>
            <person name="Alioto T."/>
            <person name="Alioto T."/>
            <person name="Gomez Garrido J."/>
        </authorList>
    </citation>
    <scope>NUCLEOTIDE SEQUENCE</scope>
</reference>
<proteinExistence type="predicted"/>
<accession>A0A8D9E5Q1</accession>